<feature type="compositionally biased region" description="Low complexity" evidence="1">
    <location>
        <begin position="198"/>
        <end position="214"/>
    </location>
</feature>
<dbReference type="Proteomes" id="UP000320333">
    <property type="component" value="Unassembled WGS sequence"/>
</dbReference>
<feature type="region of interest" description="Disordered" evidence="1">
    <location>
        <begin position="515"/>
        <end position="539"/>
    </location>
</feature>
<name>A0A507FKS9_9FUNG</name>
<reference evidence="2 3" key="1">
    <citation type="journal article" date="2019" name="Sci. Rep.">
        <title>Comparative genomics of chytrid fungi reveal insights into the obligate biotrophic and pathogenic lifestyle of Synchytrium endobioticum.</title>
        <authorList>
            <person name="van de Vossenberg B.T.L.H."/>
            <person name="Warris S."/>
            <person name="Nguyen H.D.T."/>
            <person name="van Gent-Pelzer M.P.E."/>
            <person name="Joly D.L."/>
            <person name="van de Geest H.C."/>
            <person name="Bonants P.J.M."/>
            <person name="Smith D.S."/>
            <person name="Levesque C.A."/>
            <person name="van der Lee T.A.J."/>
        </authorList>
    </citation>
    <scope>NUCLEOTIDE SEQUENCE [LARGE SCALE GENOMIC DNA]</scope>
    <source>
        <strain evidence="2 3">CBS 675.73</strain>
    </source>
</reference>
<evidence type="ECO:0000256" key="1">
    <source>
        <dbReference type="SAM" id="MobiDB-lite"/>
    </source>
</evidence>
<dbReference type="PANTHER" id="PTHR21580">
    <property type="entry name" value="SHIPPO-1-RELATED"/>
    <property type="match status" value="1"/>
</dbReference>
<dbReference type="PANTHER" id="PTHR21580:SF28">
    <property type="entry name" value="BOREALIN N-TERMINAL DOMAIN-CONTAINING PROTEIN-RELATED"/>
    <property type="match status" value="1"/>
</dbReference>
<dbReference type="InterPro" id="IPR051291">
    <property type="entry name" value="CIMAP"/>
</dbReference>
<dbReference type="OrthoDB" id="406368at2759"/>
<proteinExistence type="predicted"/>
<accession>A0A507FKS9</accession>
<dbReference type="STRING" id="246404.A0A507FKS9"/>
<dbReference type="InterPro" id="IPR010736">
    <property type="entry name" value="SHIPPO-rpt"/>
</dbReference>
<organism evidence="2 3">
    <name type="scientific">Chytriomyces confervae</name>
    <dbReference type="NCBI Taxonomy" id="246404"/>
    <lineage>
        <taxon>Eukaryota</taxon>
        <taxon>Fungi</taxon>
        <taxon>Fungi incertae sedis</taxon>
        <taxon>Chytridiomycota</taxon>
        <taxon>Chytridiomycota incertae sedis</taxon>
        <taxon>Chytridiomycetes</taxon>
        <taxon>Chytridiales</taxon>
        <taxon>Chytriomycetaceae</taxon>
        <taxon>Chytriomyces</taxon>
    </lineage>
</organism>
<dbReference type="EMBL" id="QEAP01000074">
    <property type="protein sequence ID" value="TPX75627.1"/>
    <property type="molecule type" value="Genomic_DNA"/>
</dbReference>
<evidence type="ECO:0008006" key="4">
    <source>
        <dbReference type="Google" id="ProtNLM"/>
    </source>
</evidence>
<gene>
    <name evidence="2" type="ORF">CcCBS67573_g03111</name>
</gene>
<feature type="region of interest" description="Disordered" evidence="1">
    <location>
        <begin position="153"/>
        <end position="216"/>
    </location>
</feature>
<feature type="compositionally biased region" description="Polar residues" evidence="1">
    <location>
        <begin position="183"/>
        <end position="196"/>
    </location>
</feature>
<evidence type="ECO:0000313" key="3">
    <source>
        <dbReference type="Proteomes" id="UP000320333"/>
    </source>
</evidence>
<comment type="caution">
    <text evidence="2">The sequence shown here is derived from an EMBL/GenBank/DDBJ whole genome shotgun (WGS) entry which is preliminary data.</text>
</comment>
<feature type="compositionally biased region" description="Polar residues" evidence="1">
    <location>
        <begin position="515"/>
        <end position="531"/>
    </location>
</feature>
<keyword evidence="3" id="KW-1185">Reference proteome</keyword>
<feature type="compositionally biased region" description="Basic and acidic residues" evidence="1">
    <location>
        <begin position="154"/>
        <end position="165"/>
    </location>
</feature>
<dbReference type="AlphaFoldDB" id="A0A507FKS9"/>
<sequence length="683" mass="74132">MYSRAARRFLTPDPDHANPNLGPGCYTADEATLIAGKTLGESGYAPFASLAPRVSYFEETVVHGPSPGAYDPPLQPFVTHNSEKASLFGKSRAIRFKDILSSTPSPNTYTLPSSLKKKKKATFEGGDAHFRKGLDHGKLGDTIIYQASMLNEKQGGESAEKDRVADIGSPDGAAKSGAPAAENSETASLTTPTSMLNEGGTTYGGESESKGQTLDSKKKTKLLLSKRQQPPPSAKKPAIVWRRKYVPPSIPVGNSAFGYQENETGELIPRSPPKRNMDPGPAYNFTTSFVEKNKHENQGHRFAKETKGLKFKIIDSPGPNVYDVSFAERFLMARDYGSGPAVMTLAPCVRLTDEIVTEALKKAVPGPGAYEFKNVVKNPRLPGANVPAFGSSSNHMAPSNYIPTDLMKTPAPGAYYPEFATINKPPAFRPQPFGSTTNRFDSTAEEKSRQLPAPGSYELAVFDSMRPNADRRLQTMAQMGARAKAFGSPKVPGPGQYEIANIPPPPTPMYGTKKTGNIQTGLPSRKNTPNASRHRKKKPHIIVQSLSGDTADKVRIPVFGSQTARFHTMDAPEGLPPPGAYEIAHAFETLKTKGRIDKQGILKSQMVRELFPAPQNVPGPGEYEATASPRKVPQLPHGAFLSSKNRFSERSEPVPGPNTYLAHDYDDGLIKRSFNITYREAES</sequence>
<evidence type="ECO:0000313" key="2">
    <source>
        <dbReference type="EMBL" id="TPX75627.1"/>
    </source>
</evidence>
<dbReference type="Pfam" id="PF07004">
    <property type="entry name" value="SHIPPO-rpt"/>
    <property type="match status" value="3"/>
</dbReference>
<protein>
    <recommendedName>
        <fullName evidence="4">Sperm-tail PG-rich repeat-containing protein 2</fullName>
    </recommendedName>
</protein>